<dbReference type="AlphaFoldDB" id="A0A1E5WBU1"/>
<evidence type="ECO:0000313" key="4">
    <source>
        <dbReference type="Proteomes" id="UP000095767"/>
    </source>
</evidence>
<feature type="compositionally biased region" description="Pro residues" evidence="1">
    <location>
        <begin position="113"/>
        <end position="125"/>
    </location>
</feature>
<evidence type="ECO:0000256" key="2">
    <source>
        <dbReference type="SAM" id="Phobius"/>
    </source>
</evidence>
<accession>A0A1E5WBU1</accession>
<feature type="compositionally biased region" description="Polar residues" evidence="1">
    <location>
        <begin position="95"/>
        <end position="106"/>
    </location>
</feature>
<keyword evidence="2" id="KW-1133">Transmembrane helix</keyword>
<reference evidence="3 4" key="1">
    <citation type="submission" date="2016-09" db="EMBL/GenBank/DDBJ databases">
        <title>The draft genome of Dichanthelium oligosanthes: A C3 panicoid grass species.</title>
        <authorList>
            <person name="Studer A.J."/>
            <person name="Schnable J.C."/>
            <person name="Brutnell T.P."/>
        </authorList>
    </citation>
    <scope>NUCLEOTIDE SEQUENCE [LARGE SCALE GENOMIC DNA]</scope>
    <source>
        <strain evidence="4">cv. Kellogg 1175</strain>
        <tissue evidence="3">Leaf</tissue>
    </source>
</reference>
<evidence type="ECO:0000256" key="1">
    <source>
        <dbReference type="SAM" id="MobiDB-lite"/>
    </source>
</evidence>
<sequence length="256" mass="28446">LQKIPYFIYHFTLSIPSVLFLYIPLSIIYIYIYTHFSNKGEPTELCCPPPPHHHPRQVHPHHHHHGLRFPFSPRPTSGHRCRPRAGCPTRPSPSRGPSQRVASLSARSTSPPLTRPPSPRPPRPRPLGSAATRLRSSATASDPAAAAPARSSMPSIVSTGLLRPSSPSRSPGPCRHRRQFLRCRPLLLQRVLCLCLYGGGVGEAAPATPQRPAPERERRAEVVIVISHHAGPLGWWRRAWPWCGRRGTRSTRSGSR</sequence>
<feature type="compositionally biased region" description="Low complexity" evidence="1">
    <location>
        <begin position="126"/>
        <end position="155"/>
    </location>
</feature>
<name>A0A1E5WBU1_9POAL</name>
<feature type="non-terminal residue" evidence="3">
    <location>
        <position position="1"/>
    </location>
</feature>
<keyword evidence="2" id="KW-0472">Membrane</keyword>
<organism evidence="3 4">
    <name type="scientific">Dichanthelium oligosanthes</name>
    <dbReference type="NCBI Taxonomy" id="888268"/>
    <lineage>
        <taxon>Eukaryota</taxon>
        <taxon>Viridiplantae</taxon>
        <taxon>Streptophyta</taxon>
        <taxon>Embryophyta</taxon>
        <taxon>Tracheophyta</taxon>
        <taxon>Spermatophyta</taxon>
        <taxon>Magnoliopsida</taxon>
        <taxon>Liliopsida</taxon>
        <taxon>Poales</taxon>
        <taxon>Poaceae</taxon>
        <taxon>PACMAD clade</taxon>
        <taxon>Panicoideae</taxon>
        <taxon>Panicodae</taxon>
        <taxon>Paniceae</taxon>
        <taxon>Dichantheliinae</taxon>
        <taxon>Dichanthelium</taxon>
    </lineage>
</organism>
<keyword evidence="4" id="KW-1185">Reference proteome</keyword>
<gene>
    <name evidence="3" type="ORF">BAE44_0004284</name>
</gene>
<feature type="compositionally biased region" description="Basic residues" evidence="1">
    <location>
        <begin position="51"/>
        <end position="67"/>
    </location>
</feature>
<keyword evidence="2" id="KW-0812">Transmembrane</keyword>
<feature type="compositionally biased region" description="Low complexity" evidence="1">
    <location>
        <begin position="163"/>
        <end position="173"/>
    </location>
</feature>
<dbReference type="Proteomes" id="UP000095767">
    <property type="component" value="Unassembled WGS sequence"/>
</dbReference>
<protein>
    <submittedName>
        <fullName evidence="3">Uncharacterized protein</fullName>
    </submittedName>
</protein>
<evidence type="ECO:0000313" key="3">
    <source>
        <dbReference type="EMBL" id="OEL34698.1"/>
    </source>
</evidence>
<comment type="caution">
    <text evidence="3">The sequence shown here is derived from an EMBL/GenBank/DDBJ whole genome shotgun (WGS) entry which is preliminary data.</text>
</comment>
<feature type="region of interest" description="Disordered" evidence="1">
    <location>
        <begin position="47"/>
        <end position="176"/>
    </location>
</feature>
<dbReference type="EMBL" id="LWDX02014561">
    <property type="protein sequence ID" value="OEL34698.1"/>
    <property type="molecule type" value="Genomic_DNA"/>
</dbReference>
<proteinExistence type="predicted"/>
<feature type="transmembrane region" description="Helical" evidence="2">
    <location>
        <begin position="6"/>
        <end position="32"/>
    </location>
</feature>